<comment type="caution">
    <text evidence="1">The sequence shown here is derived from an EMBL/GenBank/DDBJ whole genome shotgun (WGS) entry which is preliminary data.</text>
</comment>
<dbReference type="AlphaFoldDB" id="A0A765X5I3"/>
<accession>A0A765X5I3</accession>
<dbReference type="EMBL" id="DAAYTU010000044">
    <property type="protein sequence ID" value="HAG5772784.1"/>
    <property type="molecule type" value="Genomic_DNA"/>
</dbReference>
<evidence type="ECO:0000313" key="1">
    <source>
        <dbReference type="EMBL" id="HAG5772784.1"/>
    </source>
</evidence>
<reference evidence="1" key="1">
    <citation type="journal article" date="2018" name="Genome Biol.">
        <title>SKESA: strategic k-mer extension for scrupulous assemblies.</title>
        <authorList>
            <person name="Souvorov A."/>
            <person name="Agarwala R."/>
            <person name="Lipman D.J."/>
        </authorList>
    </citation>
    <scope>NUCLEOTIDE SEQUENCE [LARGE SCALE GENOMIC DNA]</scope>
    <source>
        <strain evidence="1">1839</strain>
    </source>
</reference>
<proteinExistence type="predicted"/>
<sequence>MAQNSRSHNSDNLAVFASRHGRHSHAFKSDWFQHDPCTEEQAEWLIQNYRRRGYEFRKALSLDYRLWIIYVRLPYSERPPRPSRTFQQRIWR</sequence>
<reference evidence="1" key="2">
    <citation type="submission" date="2020-02" db="EMBL/GenBank/DDBJ databases">
        <authorList>
            <consortium name="NCBI Pathogen Detection Project"/>
        </authorList>
    </citation>
    <scope>NUCLEOTIDE SEQUENCE</scope>
    <source>
        <strain evidence="1">1839</strain>
    </source>
</reference>
<organism evidence="1">
    <name type="scientific">Escherichia coli</name>
    <dbReference type="NCBI Taxonomy" id="562"/>
    <lineage>
        <taxon>Bacteria</taxon>
        <taxon>Pseudomonadati</taxon>
        <taxon>Pseudomonadota</taxon>
        <taxon>Gammaproteobacteria</taxon>
        <taxon>Enterobacterales</taxon>
        <taxon>Enterobacteriaceae</taxon>
        <taxon>Escherichia</taxon>
    </lineage>
</organism>
<gene>
    <name evidence="1" type="ORF">GGB84_004553</name>
</gene>
<name>A0A765X5I3_ECOLX</name>
<protein>
    <submittedName>
        <fullName evidence="1">Uncharacterized protein</fullName>
    </submittedName>
</protein>